<proteinExistence type="predicted"/>
<accession>A0A409YDI0</accession>
<name>A0A409YDI0_9AGAR</name>
<protein>
    <submittedName>
        <fullName evidence="1">Uncharacterized protein</fullName>
    </submittedName>
</protein>
<gene>
    <name evidence="1" type="ORF">CVT24_000601</name>
</gene>
<sequence length="201" mass="21638">MSFTSYHSQKLPGNASKFSFKRIFAWSSVKMVDPDSASSKTLEKPPSVVALLENDTAASSLPAVRTVAKMVPKAESMQVDVLLDGLETAAKVLEVVSGNIPFIPAKDLIGVGIKIITLFKNARHARIEALELCNRIASYVLLTVEAIKGKDMEQAPELAADLALFNNTLVTLHRKLNASVPSDQHAIVAAMKSRGSRAVNP</sequence>
<evidence type="ECO:0000313" key="2">
    <source>
        <dbReference type="Proteomes" id="UP000284842"/>
    </source>
</evidence>
<comment type="caution">
    <text evidence="1">The sequence shown here is derived from an EMBL/GenBank/DDBJ whole genome shotgun (WGS) entry which is preliminary data.</text>
</comment>
<evidence type="ECO:0000313" key="1">
    <source>
        <dbReference type="EMBL" id="PPR01062.1"/>
    </source>
</evidence>
<dbReference type="Proteomes" id="UP000284842">
    <property type="component" value="Unassembled WGS sequence"/>
</dbReference>
<dbReference type="InParanoid" id="A0A409YDI0"/>
<dbReference type="EMBL" id="NHTK01001275">
    <property type="protein sequence ID" value="PPR01062.1"/>
    <property type="molecule type" value="Genomic_DNA"/>
</dbReference>
<reference evidence="1 2" key="1">
    <citation type="journal article" date="2018" name="Evol. Lett.">
        <title>Horizontal gene cluster transfer increased hallucinogenic mushroom diversity.</title>
        <authorList>
            <person name="Reynolds H.T."/>
            <person name="Vijayakumar V."/>
            <person name="Gluck-Thaler E."/>
            <person name="Korotkin H.B."/>
            <person name="Matheny P.B."/>
            <person name="Slot J.C."/>
        </authorList>
    </citation>
    <scope>NUCLEOTIDE SEQUENCE [LARGE SCALE GENOMIC DNA]</scope>
    <source>
        <strain evidence="1 2">2629</strain>
    </source>
</reference>
<keyword evidence="2" id="KW-1185">Reference proteome</keyword>
<organism evidence="1 2">
    <name type="scientific">Panaeolus cyanescens</name>
    <dbReference type="NCBI Taxonomy" id="181874"/>
    <lineage>
        <taxon>Eukaryota</taxon>
        <taxon>Fungi</taxon>
        <taxon>Dikarya</taxon>
        <taxon>Basidiomycota</taxon>
        <taxon>Agaricomycotina</taxon>
        <taxon>Agaricomycetes</taxon>
        <taxon>Agaricomycetidae</taxon>
        <taxon>Agaricales</taxon>
        <taxon>Agaricineae</taxon>
        <taxon>Galeropsidaceae</taxon>
        <taxon>Panaeolus</taxon>
    </lineage>
</organism>
<dbReference type="AlphaFoldDB" id="A0A409YDI0"/>